<keyword evidence="2" id="KW-1185">Reference proteome</keyword>
<name>A0A484LMM4_9ASTE</name>
<dbReference type="OrthoDB" id="1299025at2759"/>
<reference evidence="1 2" key="1">
    <citation type="submission" date="2018-04" db="EMBL/GenBank/DDBJ databases">
        <authorList>
            <person name="Vogel A."/>
        </authorList>
    </citation>
    <scope>NUCLEOTIDE SEQUENCE [LARGE SCALE GENOMIC DNA]</scope>
</reference>
<evidence type="ECO:0000313" key="1">
    <source>
        <dbReference type="EMBL" id="VFQ77651.1"/>
    </source>
</evidence>
<dbReference type="AlphaFoldDB" id="A0A484LMM4"/>
<dbReference type="EMBL" id="OOIL02001680">
    <property type="protein sequence ID" value="VFQ77651.1"/>
    <property type="molecule type" value="Genomic_DNA"/>
</dbReference>
<proteinExistence type="predicted"/>
<evidence type="ECO:0000313" key="2">
    <source>
        <dbReference type="Proteomes" id="UP000595140"/>
    </source>
</evidence>
<organism evidence="1 2">
    <name type="scientific">Cuscuta campestris</name>
    <dbReference type="NCBI Taxonomy" id="132261"/>
    <lineage>
        <taxon>Eukaryota</taxon>
        <taxon>Viridiplantae</taxon>
        <taxon>Streptophyta</taxon>
        <taxon>Embryophyta</taxon>
        <taxon>Tracheophyta</taxon>
        <taxon>Spermatophyta</taxon>
        <taxon>Magnoliopsida</taxon>
        <taxon>eudicotyledons</taxon>
        <taxon>Gunneridae</taxon>
        <taxon>Pentapetalae</taxon>
        <taxon>asterids</taxon>
        <taxon>lamiids</taxon>
        <taxon>Solanales</taxon>
        <taxon>Convolvulaceae</taxon>
        <taxon>Cuscuteae</taxon>
        <taxon>Cuscuta</taxon>
        <taxon>Cuscuta subgen. Grammica</taxon>
        <taxon>Cuscuta sect. Cleistogrammica</taxon>
    </lineage>
</organism>
<sequence>MDHPPREKGNSNHHRLKLMKSQNQVVNGKGKNVEANYADDINPIFPKFDVSDFYMDDAEIGDEVAFGGTTTV</sequence>
<gene>
    <name evidence="1" type="ORF">CCAM_LOCUS19427</name>
</gene>
<dbReference type="Proteomes" id="UP000595140">
    <property type="component" value="Unassembled WGS sequence"/>
</dbReference>
<protein>
    <submittedName>
        <fullName evidence="1">Uncharacterized protein</fullName>
    </submittedName>
</protein>
<accession>A0A484LMM4</accession>